<protein>
    <submittedName>
        <fullName evidence="1">DNA-binding protein</fullName>
    </submittedName>
</protein>
<evidence type="ECO:0000313" key="1">
    <source>
        <dbReference type="EMBL" id="MCO1335344.1"/>
    </source>
</evidence>
<evidence type="ECO:0000313" key="2">
    <source>
        <dbReference type="Proteomes" id="UP001139028"/>
    </source>
</evidence>
<accession>A0A9X2EN88</accession>
<dbReference type="InterPro" id="IPR010982">
    <property type="entry name" value="Lambda_DNA-bd_dom_sf"/>
</dbReference>
<dbReference type="Gene3D" id="1.10.260.40">
    <property type="entry name" value="lambda repressor-like DNA-binding domains"/>
    <property type="match status" value="1"/>
</dbReference>
<keyword evidence="1" id="KW-0238">DNA-binding</keyword>
<comment type="caution">
    <text evidence="1">The sequence shown here is derived from an EMBL/GenBank/DDBJ whole genome shotgun (WGS) entry which is preliminary data.</text>
</comment>
<organism evidence="1 2">
    <name type="scientific">Microbulbifer okhotskensis</name>
    <dbReference type="NCBI Taxonomy" id="2926617"/>
    <lineage>
        <taxon>Bacteria</taxon>
        <taxon>Pseudomonadati</taxon>
        <taxon>Pseudomonadota</taxon>
        <taxon>Gammaproteobacteria</taxon>
        <taxon>Cellvibrionales</taxon>
        <taxon>Microbulbiferaceae</taxon>
        <taxon>Microbulbifer</taxon>
    </lineage>
</organism>
<dbReference type="NCBIfam" id="TIGR04111">
    <property type="entry name" value="BcepMu_gp16"/>
    <property type="match status" value="1"/>
</dbReference>
<proteinExistence type="predicted"/>
<dbReference type="InterPro" id="IPR026365">
    <property type="entry name" value="BcepMu_gp16"/>
</dbReference>
<dbReference type="Proteomes" id="UP001139028">
    <property type="component" value="Unassembled WGS sequence"/>
</dbReference>
<sequence length="74" mass="8057">MADQELLTPDQVKAQFRAQGLTVTQWAEERGYPRNAVYRVLNSFDKAIYGRAHEIAVALGIKADPNAGSQPAAA</sequence>
<dbReference type="GO" id="GO:0003677">
    <property type="term" value="F:DNA binding"/>
    <property type="evidence" value="ECO:0007669"/>
    <property type="project" value="UniProtKB-KW"/>
</dbReference>
<dbReference type="AlphaFoldDB" id="A0A9X2EN88"/>
<reference evidence="1" key="1">
    <citation type="journal article" date="2022" name="Arch. Microbiol.">
        <title>Microbulbifer okhotskensis sp. nov., isolated from a deep bottom sediment of the Okhotsk Sea.</title>
        <authorList>
            <person name="Romanenko L."/>
            <person name="Kurilenko V."/>
            <person name="Otstavnykh N."/>
            <person name="Velansky P."/>
            <person name="Isaeva M."/>
            <person name="Mikhailov V."/>
        </authorList>
    </citation>
    <scope>NUCLEOTIDE SEQUENCE</scope>
    <source>
        <strain evidence="1">OS29</strain>
    </source>
</reference>
<name>A0A9X2EN88_9GAMM</name>
<keyword evidence="2" id="KW-1185">Reference proteome</keyword>
<dbReference type="RefSeq" id="WP_252469326.1">
    <property type="nucleotide sequence ID" value="NZ_JALBWM010000059.1"/>
</dbReference>
<dbReference type="EMBL" id="JALBWM010000059">
    <property type="protein sequence ID" value="MCO1335344.1"/>
    <property type="molecule type" value="Genomic_DNA"/>
</dbReference>
<gene>
    <name evidence="1" type="ORF">MO867_13480</name>
</gene>